<accession>A0A3N4LLP3</accession>
<organism evidence="1 2">
    <name type="scientific">Terfezia boudieri ATCC MYA-4762</name>
    <dbReference type="NCBI Taxonomy" id="1051890"/>
    <lineage>
        <taxon>Eukaryota</taxon>
        <taxon>Fungi</taxon>
        <taxon>Dikarya</taxon>
        <taxon>Ascomycota</taxon>
        <taxon>Pezizomycotina</taxon>
        <taxon>Pezizomycetes</taxon>
        <taxon>Pezizales</taxon>
        <taxon>Pezizaceae</taxon>
        <taxon>Terfezia</taxon>
    </lineage>
</organism>
<evidence type="ECO:0000313" key="1">
    <source>
        <dbReference type="EMBL" id="RPB23716.1"/>
    </source>
</evidence>
<dbReference type="InParanoid" id="A0A3N4LLP3"/>
<protein>
    <submittedName>
        <fullName evidence="1">Uncharacterized protein</fullName>
    </submittedName>
</protein>
<proteinExistence type="predicted"/>
<dbReference type="AlphaFoldDB" id="A0A3N4LLP3"/>
<sequence length="57" mass="6211">MLRFIYLSIIERVIGIYGGYLDHAAEVAKAGLPLRIRNLGAKTIPQSRGGWLSGGQI</sequence>
<reference evidence="1 2" key="1">
    <citation type="journal article" date="2018" name="Nat. Ecol. Evol.">
        <title>Pezizomycetes genomes reveal the molecular basis of ectomycorrhizal truffle lifestyle.</title>
        <authorList>
            <person name="Murat C."/>
            <person name="Payen T."/>
            <person name="Noel B."/>
            <person name="Kuo A."/>
            <person name="Morin E."/>
            <person name="Chen J."/>
            <person name="Kohler A."/>
            <person name="Krizsan K."/>
            <person name="Balestrini R."/>
            <person name="Da Silva C."/>
            <person name="Montanini B."/>
            <person name="Hainaut M."/>
            <person name="Levati E."/>
            <person name="Barry K.W."/>
            <person name="Belfiori B."/>
            <person name="Cichocki N."/>
            <person name="Clum A."/>
            <person name="Dockter R.B."/>
            <person name="Fauchery L."/>
            <person name="Guy J."/>
            <person name="Iotti M."/>
            <person name="Le Tacon F."/>
            <person name="Lindquist E.A."/>
            <person name="Lipzen A."/>
            <person name="Malagnac F."/>
            <person name="Mello A."/>
            <person name="Molinier V."/>
            <person name="Miyauchi S."/>
            <person name="Poulain J."/>
            <person name="Riccioni C."/>
            <person name="Rubini A."/>
            <person name="Sitrit Y."/>
            <person name="Splivallo R."/>
            <person name="Traeger S."/>
            <person name="Wang M."/>
            <person name="Zifcakova L."/>
            <person name="Wipf D."/>
            <person name="Zambonelli A."/>
            <person name="Paolocci F."/>
            <person name="Nowrousian M."/>
            <person name="Ottonello S."/>
            <person name="Baldrian P."/>
            <person name="Spatafora J.W."/>
            <person name="Henrissat B."/>
            <person name="Nagy L.G."/>
            <person name="Aury J.M."/>
            <person name="Wincker P."/>
            <person name="Grigoriev I.V."/>
            <person name="Bonfante P."/>
            <person name="Martin F.M."/>
        </authorList>
    </citation>
    <scope>NUCLEOTIDE SEQUENCE [LARGE SCALE GENOMIC DNA]</scope>
    <source>
        <strain evidence="1 2">ATCC MYA-4762</strain>
    </source>
</reference>
<evidence type="ECO:0000313" key="2">
    <source>
        <dbReference type="Proteomes" id="UP000267821"/>
    </source>
</evidence>
<keyword evidence="2" id="KW-1185">Reference proteome</keyword>
<name>A0A3N4LLP3_9PEZI</name>
<dbReference type="Proteomes" id="UP000267821">
    <property type="component" value="Unassembled WGS sequence"/>
</dbReference>
<gene>
    <name evidence="1" type="ORF">L211DRAFT_838148</name>
</gene>
<dbReference type="EMBL" id="ML121544">
    <property type="protein sequence ID" value="RPB23716.1"/>
    <property type="molecule type" value="Genomic_DNA"/>
</dbReference>